<reference evidence="2" key="1">
    <citation type="journal article" date="2023" name="G3 (Bethesda)">
        <title>Genome assembly and association tests identify interacting loci associated with vigor, precocity, and sex in interspecific pistachio rootstocks.</title>
        <authorList>
            <person name="Palmer W."/>
            <person name="Jacygrad E."/>
            <person name="Sagayaradj S."/>
            <person name="Cavanaugh K."/>
            <person name="Han R."/>
            <person name="Bertier L."/>
            <person name="Beede B."/>
            <person name="Kafkas S."/>
            <person name="Golino D."/>
            <person name="Preece J."/>
            <person name="Michelmore R."/>
        </authorList>
    </citation>
    <scope>NUCLEOTIDE SEQUENCE [LARGE SCALE GENOMIC DNA]</scope>
</reference>
<gene>
    <name evidence="1" type="ORF">Patl1_03592</name>
</gene>
<organism evidence="1 2">
    <name type="scientific">Pistacia atlantica</name>
    <dbReference type="NCBI Taxonomy" id="434234"/>
    <lineage>
        <taxon>Eukaryota</taxon>
        <taxon>Viridiplantae</taxon>
        <taxon>Streptophyta</taxon>
        <taxon>Embryophyta</taxon>
        <taxon>Tracheophyta</taxon>
        <taxon>Spermatophyta</taxon>
        <taxon>Magnoliopsida</taxon>
        <taxon>eudicotyledons</taxon>
        <taxon>Gunneridae</taxon>
        <taxon>Pentapetalae</taxon>
        <taxon>rosids</taxon>
        <taxon>malvids</taxon>
        <taxon>Sapindales</taxon>
        <taxon>Anacardiaceae</taxon>
        <taxon>Pistacia</taxon>
    </lineage>
</organism>
<sequence length="592" mass="67930">MGGDPDAEQDASRLKTICETKFKNSNLKSALKYAKKAHRLAPNLEGISSMLTAFKILRVASKSSTNATTDWYKILQVEPFSHINTIKKQYKKLALILHPDKNSHLGCEEAFKLVGEGFRVLSDKIRRKEYDMRLRIRIQEENVNGLVGKDAFWTACSRCRLLHQFERKYLGHNLVCPSCNKSFEAVEVEGSGKMSGGDAKGKESGGDWSGGRLRRRMSTVGEVLARSKPKSVEDREILESLKPKRAKVREETMTLAQMQLEAKRRANQEKLKLKMKEKEKEKGREKKKEKDEREKERETGTKEGETETGRRRASKNQEKSVDLGTEKRGALKKSGNSEIARKTSKNCSLAIDRRKSSKSEDLEIMAVEDSDFYDFDKDRVERSFKKGQVWAIYDDDDGMPRHYGLIDEAISVYPFEVKISWLDLQNNGDEQLICWERMGFHVSCGRFKVSRKTSIDSLNIFSHVMDCERVAREIYRIYPKKGSVWALYNEAALGVEDRRSYDIVVFLTTYSEMHGLSMAYLEKVDGFKTIFKRREIGCHAIRWLEKDDVRLFSHQIPARKLTGDEVSDLLKDCWELDPASLPSDLLAIGWGR</sequence>
<keyword evidence="2" id="KW-1185">Reference proteome</keyword>
<evidence type="ECO:0000313" key="1">
    <source>
        <dbReference type="EMBL" id="KAJ0110625.1"/>
    </source>
</evidence>
<accession>A0ACC1C501</accession>
<comment type="caution">
    <text evidence="1">The sequence shown here is derived from an EMBL/GenBank/DDBJ whole genome shotgun (WGS) entry which is preliminary data.</text>
</comment>
<name>A0ACC1C501_9ROSI</name>
<dbReference type="EMBL" id="CM047897">
    <property type="protein sequence ID" value="KAJ0110625.1"/>
    <property type="molecule type" value="Genomic_DNA"/>
</dbReference>
<protein>
    <submittedName>
        <fullName evidence="1">Uncharacterized protein</fullName>
    </submittedName>
</protein>
<proteinExistence type="predicted"/>
<dbReference type="Proteomes" id="UP001164250">
    <property type="component" value="Chromosome 1"/>
</dbReference>
<evidence type="ECO:0000313" key="2">
    <source>
        <dbReference type="Proteomes" id="UP001164250"/>
    </source>
</evidence>